<accession>A0A6M3X4M5</accession>
<evidence type="ECO:0000313" key="1">
    <source>
        <dbReference type="EMBL" id="QJH92648.1"/>
    </source>
</evidence>
<dbReference type="AlphaFoldDB" id="A0A6M3X4M5"/>
<protein>
    <submittedName>
        <fullName evidence="1">Uncharacterized protein</fullName>
    </submittedName>
</protein>
<gene>
    <name evidence="1" type="ORF">MM171A02761_0008</name>
</gene>
<dbReference type="EMBL" id="MT143908">
    <property type="protein sequence ID" value="QJH92648.1"/>
    <property type="molecule type" value="Genomic_DNA"/>
</dbReference>
<name>A0A6M3X4M5_9ZZZZ</name>
<sequence length="56" mass="6483">MMRVTDKVELSIHTSPLSDDETVWVSYDEGICENGANIQWDSFLMLTNWDCGRMEL</sequence>
<reference evidence="1" key="1">
    <citation type="submission" date="2020-03" db="EMBL/GenBank/DDBJ databases">
        <title>The deep terrestrial virosphere.</title>
        <authorList>
            <person name="Holmfeldt K."/>
            <person name="Nilsson E."/>
            <person name="Simone D."/>
            <person name="Lopez-Fernandez M."/>
            <person name="Wu X."/>
            <person name="de Brujin I."/>
            <person name="Lundin D."/>
            <person name="Andersson A."/>
            <person name="Bertilsson S."/>
            <person name="Dopson M."/>
        </authorList>
    </citation>
    <scope>NUCLEOTIDE SEQUENCE</scope>
    <source>
        <strain evidence="1">MM171A02761</strain>
    </source>
</reference>
<proteinExistence type="predicted"/>
<organism evidence="1">
    <name type="scientific">viral metagenome</name>
    <dbReference type="NCBI Taxonomy" id="1070528"/>
    <lineage>
        <taxon>unclassified sequences</taxon>
        <taxon>metagenomes</taxon>
        <taxon>organismal metagenomes</taxon>
    </lineage>
</organism>